<keyword evidence="6" id="KW-1185">Reference proteome</keyword>
<evidence type="ECO:0000313" key="5">
    <source>
        <dbReference type="EMBL" id="WIM97814.1"/>
    </source>
</evidence>
<keyword evidence="1" id="KW-0805">Transcription regulation</keyword>
<dbReference type="InterPro" id="IPR011991">
    <property type="entry name" value="ArsR-like_HTH"/>
</dbReference>
<evidence type="ECO:0000256" key="2">
    <source>
        <dbReference type="ARBA" id="ARBA00023125"/>
    </source>
</evidence>
<dbReference type="PRINTS" id="PR00778">
    <property type="entry name" value="HTHARSR"/>
</dbReference>
<keyword evidence="2" id="KW-0238">DNA-binding</keyword>
<evidence type="ECO:0000256" key="1">
    <source>
        <dbReference type="ARBA" id="ARBA00023015"/>
    </source>
</evidence>
<dbReference type="InterPro" id="IPR036388">
    <property type="entry name" value="WH-like_DNA-bd_sf"/>
</dbReference>
<dbReference type="RefSeq" id="WP_284919208.1">
    <property type="nucleotide sequence ID" value="NZ_CP126980.1"/>
</dbReference>
<accession>A0ABY8WNC5</accession>
<dbReference type="NCBIfam" id="NF033788">
    <property type="entry name" value="HTH_metalloreg"/>
    <property type="match status" value="1"/>
</dbReference>
<keyword evidence="3" id="KW-0804">Transcription</keyword>
<dbReference type="Pfam" id="PF01022">
    <property type="entry name" value="HTH_5"/>
    <property type="match status" value="1"/>
</dbReference>
<dbReference type="SMART" id="SM00418">
    <property type="entry name" value="HTH_ARSR"/>
    <property type="match status" value="1"/>
</dbReference>
<sequence length="109" mass="11949">MTAVLHSPFYAGHRFTSSDAEDLAVALKAVADPMRLRILSLLSERGPMRAADLVPLLDAKQPNVSHHLTVLHQSGLVRNQVDGPDVLRAIDVDRMSRLALLLDPHGGRR</sequence>
<reference evidence="5 6" key="1">
    <citation type="submission" date="2023-06" db="EMBL/GenBank/DDBJ databases">
        <authorList>
            <person name="Yushchuk O."/>
            <person name="Binda E."/>
            <person name="Ruckert-Reed C."/>
            <person name="Fedorenko V."/>
            <person name="Kalinowski J."/>
            <person name="Marinelli F."/>
        </authorList>
    </citation>
    <scope>NUCLEOTIDE SEQUENCE [LARGE SCALE GENOMIC DNA]</scope>
    <source>
        <strain evidence="5 6">NRRL 3884</strain>
    </source>
</reference>
<dbReference type="InterPro" id="IPR001845">
    <property type="entry name" value="HTH_ArsR_DNA-bd_dom"/>
</dbReference>
<dbReference type="SUPFAM" id="SSF46785">
    <property type="entry name" value="Winged helix' DNA-binding domain"/>
    <property type="match status" value="1"/>
</dbReference>
<name>A0ABY8WNC5_9ACTN</name>
<evidence type="ECO:0000313" key="6">
    <source>
        <dbReference type="Proteomes" id="UP001240150"/>
    </source>
</evidence>
<feature type="domain" description="HTH arsR-type" evidence="4">
    <location>
        <begin position="15"/>
        <end position="109"/>
    </location>
</feature>
<organism evidence="5 6">
    <name type="scientific">Actinoplanes oblitus</name>
    <dbReference type="NCBI Taxonomy" id="3040509"/>
    <lineage>
        <taxon>Bacteria</taxon>
        <taxon>Bacillati</taxon>
        <taxon>Actinomycetota</taxon>
        <taxon>Actinomycetes</taxon>
        <taxon>Micromonosporales</taxon>
        <taxon>Micromonosporaceae</taxon>
        <taxon>Actinoplanes</taxon>
    </lineage>
</organism>
<dbReference type="Proteomes" id="UP001240150">
    <property type="component" value="Chromosome"/>
</dbReference>
<dbReference type="CDD" id="cd00090">
    <property type="entry name" value="HTH_ARSR"/>
    <property type="match status" value="1"/>
</dbReference>
<evidence type="ECO:0000259" key="4">
    <source>
        <dbReference type="PROSITE" id="PS50987"/>
    </source>
</evidence>
<dbReference type="PANTHER" id="PTHR43132">
    <property type="entry name" value="ARSENICAL RESISTANCE OPERON REPRESSOR ARSR-RELATED"/>
    <property type="match status" value="1"/>
</dbReference>
<dbReference type="Gene3D" id="1.10.10.10">
    <property type="entry name" value="Winged helix-like DNA-binding domain superfamily/Winged helix DNA-binding domain"/>
    <property type="match status" value="1"/>
</dbReference>
<gene>
    <name evidence="5" type="ORF">ACTOB_001368</name>
</gene>
<protein>
    <submittedName>
        <fullName evidence="5">Metalloregulator ArsR/SmtB family transcription factor</fullName>
    </submittedName>
</protein>
<dbReference type="EMBL" id="CP126980">
    <property type="protein sequence ID" value="WIM97814.1"/>
    <property type="molecule type" value="Genomic_DNA"/>
</dbReference>
<dbReference type="PROSITE" id="PS50987">
    <property type="entry name" value="HTH_ARSR_2"/>
    <property type="match status" value="1"/>
</dbReference>
<dbReference type="InterPro" id="IPR051011">
    <property type="entry name" value="Metal_resp_trans_reg"/>
</dbReference>
<evidence type="ECO:0000256" key="3">
    <source>
        <dbReference type="ARBA" id="ARBA00023163"/>
    </source>
</evidence>
<proteinExistence type="predicted"/>
<dbReference type="PANTHER" id="PTHR43132:SF2">
    <property type="entry name" value="ARSENICAL RESISTANCE OPERON REPRESSOR ARSR-RELATED"/>
    <property type="match status" value="1"/>
</dbReference>
<dbReference type="InterPro" id="IPR036390">
    <property type="entry name" value="WH_DNA-bd_sf"/>
</dbReference>